<keyword evidence="3" id="KW-0677">Repeat</keyword>
<keyword evidence="1" id="KW-0433">Leucine-rich repeat</keyword>
<dbReference type="Proteomes" id="UP001652620">
    <property type="component" value="Chromosome 1"/>
</dbReference>
<keyword evidence="4" id="KW-1185">Reference proteome</keyword>
<reference evidence="4" key="1">
    <citation type="submission" date="2025-05" db="UniProtKB">
        <authorList>
            <consortium name="RefSeq"/>
        </authorList>
    </citation>
    <scope>NUCLEOTIDE SEQUENCE [LARGE SCALE GENOMIC DNA]</scope>
</reference>
<accession>A0ABM3K306</accession>
<dbReference type="InterPro" id="IPR003591">
    <property type="entry name" value="Leu-rich_rpt_typical-subtyp"/>
</dbReference>
<dbReference type="RefSeq" id="XP_049315858.1">
    <property type="nucleotide sequence ID" value="XM_049459901.1"/>
</dbReference>
<sequence length="371" mass="42559">MKLIKTTVEPVSTWAADCFKDEKTTLKNCKNFTHELYINGKVREILIKMRKLNKVILVFNTDLAPKPKLKIGYLLHLQLIFKSNRNEIREADIISIPNDLLYKQNQLETLTLNVQGLKDQYISLQNLTRAYFNNFTALRQLDLAGNNMRRLATSIFATLTQLSGLNLSRNEIRELPESLFAYQRQLIILDLSHNLMEYLTPHNFDHTPRLWQLILGGNQLHDTTSLIENLKSLNCLHRLDVSQNQLKTIRSTETSVNRAPRLLTNFRYNYECMSLALADGLNYITKLQPEIYEGGKISSTVINLSGNRLREFTLDWLVAANTPCPFEINLEHNLIENIFALQNSNGSSADCAPEIKMTGNPIVCDCKFAWI</sequence>
<dbReference type="PANTHER" id="PTHR24373">
    <property type="entry name" value="SLIT RELATED LEUCINE-RICH REPEAT NEURONAL PROTEIN"/>
    <property type="match status" value="1"/>
</dbReference>
<protein>
    <submittedName>
        <fullName evidence="5">Carboxypeptidase N subunit 2-like</fullName>
    </submittedName>
</protein>
<dbReference type="InterPro" id="IPR032675">
    <property type="entry name" value="LRR_dom_sf"/>
</dbReference>
<name>A0ABM3K306_BACDO</name>
<dbReference type="Pfam" id="PF13855">
    <property type="entry name" value="LRR_8"/>
    <property type="match status" value="1"/>
</dbReference>
<evidence type="ECO:0000256" key="1">
    <source>
        <dbReference type="ARBA" id="ARBA00022614"/>
    </source>
</evidence>
<gene>
    <name evidence="5" type="primary">LOC125779106</name>
</gene>
<dbReference type="SMART" id="SM00369">
    <property type="entry name" value="LRR_TYP"/>
    <property type="match status" value="4"/>
</dbReference>
<evidence type="ECO:0000313" key="4">
    <source>
        <dbReference type="Proteomes" id="UP001652620"/>
    </source>
</evidence>
<evidence type="ECO:0000256" key="3">
    <source>
        <dbReference type="ARBA" id="ARBA00022737"/>
    </source>
</evidence>
<proteinExistence type="predicted"/>
<dbReference type="InterPro" id="IPR050328">
    <property type="entry name" value="Dev_Immune_Receptor"/>
</dbReference>
<dbReference type="PROSITE" id="PS51450">
    <property type="entry name" value="LRR"/>
    <property type="match status" value="1"/>
</dbReference>
<evidence type="ECO:0000256" key="2">
    <source>
        <dbReference type="ARBA" id="ARBA00022729"/>
    </source>
</evidence>
<dbReference type="GeneID" id="125779106"/>
<dbReference type="InterPro" id="IPR001611">
    <property type="entry name" value="Leu-rich_rpt"/>
</dbReference>
<evidence type="ECO:0000313" key="5">
    <source>
        <dbReference type="RefSeq" id="XP_049315858.1"/>
    </source>
</evidence>
<organism evidence="4 5">
    <name type="scientific">Bactrocera dorsalis</name>
    <name type="common">Oriental fruit fly</name>
    <name type="synonym">Dacus dorsalis</name>
    <dbReference type="NCBI Taxonomy" id="27457"/>
    <lineage>
        <taxon>Eukaryota</taxon>
        <taxon>Metazoa</taxon>
        <taxon>Ecdysozoa</taxon>
        <taxon>Arthropoda</taxon>
        <taxon>Hexapoda</taxon>
        <taxon>Insecta</taxon>
        <taxon>Pterygota</taxon>
        <taxon>Neoptera</taxon>
        <taxon>Endopterygota</taxon>
        <taxon>Diptera</taxon>
        <taxon>Brachycera</taxon>
        <taxon>Muscomorpha</taxon>
        <taxon>Tephritoidea</taxon>
        <taxon>Tephritidae</taxon>
        <taxon>Bactrocera</taxon>
        <taxon>Bactrocera</taxon>
    </lineage>
</organism>
<keyword evidence="2" id="KW-0732">Signal</keyword>
<dbReference type="SUPFAM" id="SSF52058">
    <property type="entry name" value="L domain-like"/>
    <property type="match status" value="1"/>
</dbReference>
<dbReference type="Gene3D" id="3.80.10.10">
    <property type="entry name" value="Ribonuclease Inhibitor"/>
    <property type="match status" value="2"/>
</dbReference>
<reference evidence="5" key="2">
    <citation type="submission" date="2025-08" db="UniProtKB">
        <authorList>
            <consortium name="RefSeq"/>
        </authorList>
    </citation>
    <scope>IDENTIFICATION</scope>
    <source>
        <tissue evidence="5">Adult</tissue>
    </source>
</reference>
<dbReference type="PANTHER" id="PTHR24373:SF275">
    <property type="entry name" value="TIR DOMAIN-CONTAINING PROTEIN"/>
    <property type="match status" value="1"/>
</dbReference>